<evidence type="ECO:0000256" key="7">
    <source>
        <dbReference type="RuleBase" id="RU363032"/>
    </source>
</evidence>
<keyword evidence="2 7" id="KW-0813">Transport</keyword>
<feature type="transmembrane region" description="Helical" evidence="7">
    <location>
        <begin position="7"/>
        <end position="26"/>
    </location>
</feature>
<dbReference type="PROSITE" id="PS50928">
    <property type="entry name" value="ABC_TM1"/>
    <property type="match status" value="1"/>
</dbReference>
<proteinExistence type="inferred from homology"/>
<protein>
    <submittedName>
        <fullName evidence="9">ABC transporter permease</fullName>
    </submittedName>
</protein>
<comment type="caution">
    <text evidence="9">The sequence shown here is derived from an EMBL/GenBank/DDBJ whole genome shotgun (WGS) entry which is preliminary data.</text>
</comment>
<keyword evidence="6 7" id="KW-0472">Membrane</keyword>
<keyword evidence="10" id="KW-1185">Reference proteome</keyword>
<dbReference type="InterPro" id="IPR000515">
    <property type="entry name" value="MetI-like"/>
</dbReference>
<keyword evidence="4 7" id="KW-0812">Transmembrane</keyword>
<dbReference type="PANTHER" id="PTHR30151">
    <property type="entry name" value="ALKANE SULFONATE ABC TRANSPORTER-RELATED, MEMBRANE SUBUNIT"/>
    <property type="match status" value="1"/>
</dbReference>
<evidence type="ECO:0000256" key="3">
    <source>
        <dbReference type="ARBA" id="ARBA00022475"/>
    </source>
</evidence>
<accession>A0ABW1INX2</accession>
<feature type="domain" description="ABC transmembrane type-1" evidence="8">
    <location>
        <begin position="62"/>
        <end position="246"/>
    </location>
</feature>
<dbReference type="SUPFAM" id="SSF161098">
    <property type="entry name" value="MetI-like"/>
    <property type="match status" value="1"/>
</dbReference>
<evidence type="ECO:0000256" key="1">
    <source>
        <dbReference type="ARBA" id="ARBA00004651"/>
    </source>
</evidence>
<feature type="transmembrane region" description="Helical" evidence="7">
    <location>
        <begin position="181"/>
        <end position="204"/>
    </location>
</feature>
<dbReference type="EMBL" id="JBHSQV010000134">
    <property type="protein sequence ID" value="MFC5986790.1"/>
    <property type="molecule type" value="Genomic_DNA"/>
</dbReference>
<evidence type="ECO:0000259" key="8">
    <source>
        <dbReference type="PROSITE" id="PS50928"/>
    </source>
</evidence>
<keyword evidence="3" id="KW-1003">Cell membrane</keyword>
<evidence type="ECO:0000313" key="10">
    <source>
        <dbReference type="Proteomes" id="UP001596250"/>
    </source>
</evidence>
<keyword evidence="5 7" id="KW-1133">Transmembrane helix</keyword>
<evidence type="ECO:0000256" key="6">
    <source>
        <dbReference type="ARBA" id="ARBA00023136"/>
    </source>
</evidence>
<comment type="subcellular location">
    <subcellularLocation>
        <location evidence="1 7">Cell membrane</location>
        <topology evidence="1 7">Multi-pass membrane protein</topology>
    </subcellularLocation>
</comment>
<feature type="transmembrane region" description="Helical" evidence="7">
    <location>
        <begin position="69"/>
        <end position="90"/>
    </location>
</feature>
<comment type="similarity">
    <text evidence="7">Belongs to the binding-protein-dependent transport system permease family.</text>
</comment>
<dbReference type="CDD" id="cd06261">
    <property type="entry name" value="TM_PBP2"/>
    <property type="match status" value="1"/>
</dbReference>
<feature type="transmembrane region" description="Helical" evidence="7">
    <location>
        <begin position="128"/>
        <end position="147"/>
    </location>
</feature>
<dbReference type="Proteomes" id="UP001596250">
    <property type="component" value="Unassembled WGS sequence"/>
</dbReference>
<dbReference type="Pfam" id="PF00528">
    <property type="entry name" value="BPD_transp_1"/>
    <property type="match status" value="1"/>
</dbReference>
<dbReference type="InterPro" id="IPR035906">
    <property type="entry name" value="MetI-like_sf"/>
</dbReference>
<feature type="transmembrane region" description="Helical" evidence="7">
    <location>
        <begin position="97"/>
        <end position="122"/>
    </location>
</feature>
<feature type="transmembrane region" description="Helical" evidence="7">
    <location>
        <begin position="224"/>
        <end position="245"/>
    </location>
</feature>
<dbReference type="RefSeq" id="WP_379894105.1">
    <property type="nucleotide sequence ID" value="NZ_CBCSCT010000073.1"/>
</dbReference>
<evidence type="ECO:0000256" key="2">
    <source>
        <dbReference type="ARBA" id="ARBA00022448"/>
    </source>
</evidence>
<dbReference type="Gene3D" id="1.10.3720.10">
    <property type="entry name" value="MetI-like"/>
    <property type="match status" value="1"/>
</dbReference>
<reference evidence="10" key="1">
    <citation type="journal article" date="2019" name="Int. J. Syst. Evol. Microbiol.">
        <title>The Global Catalogue of Microorganisms (GCM) 10K type strain sequencing project: providing services to taxonomists for standard genome sequencing and annotation.</title>
        <authorList>
            <consortium name="The Broad Institute Genomics Platform"/>
            <consortium name="The Broad Institute Genome Sequencing Center for Infectious Disease"/>
            <person name="Wu L."/>
            <person name="Ma J."/>
        </authorList>
    </citation>
    <scope>NUCLEOTIDE SEQUENCE [LARGE SCALE GENOMIC DNA]</scope>
    <source>
        <strain evidence="10">CCM 8749</strain>
    </source>
</reference>
<evidence type="ECO:0000313" key="9">
    <source>
        <dbReference type="EMBL" id="MFC5986790.1"/>
    </source>
</evidence>
<evidence type="ECO:0000256" key="5">
    <source>
        <dbReference type="ARBA" id="ARBA00022989"/>
    </source>
</evidence>
<dbReference type="PANTHER" id="PTHR30151:SF20">
    <property type="entry name" value="ABC TRANSPORTER PERMEASE PROTEIN HI_0355-RELATED"/>
    <property type="match status" value="1"/>
</dbReference>
<gene>
    <name evidence="9" type="ORF">ACFPXP_10210</name>
</gene>
<sequence length="262" mass="29070">MRSMIKHWLHIYGYAAAFAALIVALWEACVRLDFVPSFIIPAPSQIAVAIWIDRHPLFAVHLPVTLGEVLLGLGLSVGGGVLLAILMHLYRPVERMLYPLVIVSQTIPIIAISPVFILWFGYTVWSKVAVTILIAFFPVVVNTYDGLRQGDKEYGELLRTMGASRLQLLTKVQIPMALPSFFSGLKLAVVFSVIGATIGEWLGASAGLGYFSRRMSSSLRADELFAAVVLLSLLGMLLFGWVSLLERRMLRRTNIQRRGRSK</sequence>
<evidence type="ECO:0000256" key="4">
    <source>
        <dbReference type="ARBA" id="ARBA00022692"/>
    </source>
</evidence>
<name>A0ABW1INX2_9BACL</name>
<organism evidence="9 10">
    <name type="scientific">Marinicrinis lubricantis</name>
    <dbReference type="NCBI Taxonomy" id="2086470"/>
    <lineage>
        <taxon>Bacteria</taxon>
        <taxon>Bacillati</taxon>
        <taxon>Bacillota</taxon>
        <taxon>Bacilli</taxon>
        <taxon>Bacillales</taxon>
        <taxon>Paenibacillaceae</taxon>
    </lineage>
</organism>